<sequence length="51" mass="5683">TARPAPPAQCSAQRPPSRQTRRTCSKHMIHTERGAALFRADAGAMKWARHD</sequence>
<keyword evidence="3" id="KW-1185">Reference proteome</keyword>
<accession>A0A0D2L1N1</accession>
<feature type="region of interest" description="Disordered" evidence="1">
    <location>
        <begin position="1"/>
        <end position="24"/>
    </location>
</feature>
<proteinExistence type="predicted"/>
<evidence type="ECO:0000256" key="1">
    <source>
        <dbReference type="SAM" id="MobiDB-lite"/>
    </source>
</evidence>
<evidence type="ECO:0000313" key="3">
    <source>
        <dbReference type="Proteomes" id="UP000054270"/>
    </source>
</evidence>
<evidence type="ECO:0000313" key="2">
    <source>
        <dbReference type="EMBL" id="KJA20607.1"/>
    </source>
</evidence>
<gene>
    <name evidence="2" type="ORF">HYPSUDRAFT_42906</name>
</gene>
<dbReference type="EMBL" id="KN817565">
    <property type="protein sequence ID" value="KJA20607.1"/>
    <property type="molecule type" value="Genomic_DNA"/>
</dbReference>
<feature type="non-terminal residue" evidence="2">
    <location>
        <position position="1"/>
    </location>
</feature>
<protein>
    <submittedName>
        <fullName evidence="2">Uncharacterized protein</fullName>
    </submittedName>
</protein>
<dbReference type="AlphaFoldDB" id="A0A0D2L1N1"/>
<organism evidence="2 3">
    <name type="scientific">Hypholoma sublateritium (strain FD-334 SS-4)</name>
    <dbReference type="NCBI Taxonomy" id="945553"/>
    <lineage>
        <taxon>Eukaryota</taxon>
        <taxon>Fungi</taxon>
        <taxon>Dikarya</taxon>
        <taxon>Basidiomycota</taxon>
        <taxon>Agaricomycotina</taxon>
        <taxon>Agaricomycetes</taxon>
        <taxon>Agaricomycetidae</taxon>
        <taxon>Agaricales</taxon>
        <taxon>Agaricineae</taxon>
        <taxon>Strophariaceae</taxon>
        <taxon>Hypholoma</taxon>
    </lineage>
</organism>
<name>A0A0D2L1N1_HYPSF</name>
<reference evidence="3" key="1">
    <citation type="submission" date="2014-04" db="EMBL/GenBank/DDBJ databases">
        <title>Evolutionary Origins and Diversification of the Mycorrhizal Mutualists.</title>
        <authorList>
            <consortium name="DOE Joint Genome Institute"/>
            <consortium name="Mycorrhizal Genomics Consortium"/>
            <person name="Kohler A."/>
            <person name="Kuo A."/>
            <person name="Nagy L.G."/>
            <person name="Floudas D."/>
            <person name="Copeland A."/>
            <person name="Barry K.W."/>
            <person name="Cichocki N."/>
            <person name="Veneault-Fourrey C."/>
            <person name="LaButti K."/>
            <person name="Lindquist E.A."/>
            <person name="Lipzen A."/>
            <person name="Lundell T."/>
            <person name="Morin E."/>
            <person name="Murat C."/>
            <person name="Riley R."/>
            <person name="Ohm R."/>
            <person name="Sun H."/>
            <person name="Tunlid A."/>
            <person name="Henrissat B."/>
            <person name="Grigoriev I.V."/>
            <person name="Hibbett D.S."/>
            <person name="Martin F."/>
        </authorList>
    </citation>
    <scope>NUCLEOTIDE SEQUENCE [LARGE SCALE GENOMIC DNA]</scope>
    <source>
        <strain evidence="3">FD-334 SS-4</strain>
    </source>
</reference>
<dbReference type="Proteomes" id="UP000054270">
    <property type="component" value="Unassembled WGS sequence"/>
</dbReference>